<evidence type="ECO:0000256" key="3">
    <source>
        <dbReference type="ARBA" id="ARBA00012438"/>
    </source>
</evidence>
<dbReference type="EMBL" id="JARPYI010000013">
    <property type="protein sequence ID" value="MDT2601789.1"/>
    <property type="molecule type" value="Genomic_DNA"/>
</dbReference>
<protein>
    <recommendedName>
        <fullName evidence="3">histidine kinase</fullName>
        <ecNumber evidence="3">2.7.13.3</ecNumber>
    </recommendedName>
</protein>
<keyword evidence="7" id="KW-0902">Two-component regulatory system</keyword>
<feature type="transmembrane region" description="Helical" evidence="8">
    <location>
        <begin position="12"/>
        <end position="32"/>
    </location>
</feature>
<dbReference type="InterPro" id="IPR003661">
    <property type="entry name" value="HisK_dim/P_dom"/>
</dbReference>
<dbReference type="InterPro" id="IPR003594">
    <property type="entry name" value="HATPase_dom"/>
</dbReference>
<keyword evidence="8" id="KW-0812">Transmembrane</keyword>
<name>A0ABU3F3S9_9ENTE</name>
<dbReference type="CDD" id="cd00082">
    <property type="entry name" value="HisKA"/>
    <property type="match status" value="1"/>
</dbReference>
<reference evidence="10 11" key="1">
    <citation type="submission" date="2023-03" db="EMBL/GenBank/DDBJ databases">
        <authorList>
            <person name="Shen W."/>
            <person name="Cai J."/>
        </authorList>
    </citation>
    <scope>NUCLEOTIDE SEQUENCE [LARGE SCALE GENOMIC DNA]</scope>
    <source>
        <strain evidence="10 11">D6-4</strain>
    </source>
</reference>
<evidence type="ECO:0000313" key="10">
    <source>
        <dbReference type="EMBL" id="MDT2601789.1"/>
    </source>
</evidence>
<keyword evidence="4" id="KW-0597">Phosphoprotein</keyword>
<comment type="catalytic activity">
    <reaction evidence="1">
        <text>ATP + protein L-histidine = ADP + protein N-phospho-L-histidine.</text>
        <dbReference type="EC" id="2.7.13.3"/>
    </reaction>
</comment>
<dbReference type="Pfam" id="PF02518">
    <property type="entry name" value="HATPase_c"/>
    <property type="match status" value="1"/>
</dbReference>
<evidence type="ECO:0000256" key="8">
    <source>
        <dbReference type="SAM" id="Phobius"/>
    </source>
</evidence>
<dbReference type="InterPro" id="IPR036890">
    <property type="entry name" value="HATPase_C_sf"/>
</dbReference>
<dbReference type="Gene3D" id="1.10.287.130">
    <property type="match status" value="1"/>
</dbReference>
<dbReference type="GO" id="GO:0016301">
    <property type="term" value="F:kinase activity"/>
    <property type="evidence" value="ECO:0007669"/>
    <property type="project" value="UniProtKB-KW"/>
</dbReference>
<feature type="transmembrane region" description="Helical" evidence="8">
    <location>
        <begin position="44"/>
        <end position="66"/>
    </location>
</feature>
<dbReference type="Proteomes" id="UP001252875">
    <property type="component" value="Unassembled WGS sequence"/>
</dbReference>
<evidence type="ECO:0000256" key="7">
    <source>
        <dbReference type="ARBA" id="ARBA00023012"/>
    </source>
</evidence>
<comment type="subcellular location">
    <subcellularLocation>
        <location evidence="2">Membrane</location>
    </subcellularLocation>
</comment>
<dbReference type="InterPro" id="IPR050351">
    <property type="entry name" value="BphY/WalK/GraS-like"/>
</dbReference>
<dbReference type="InterPro" id="IPR004358">
    <property type="entry name" value="Sig_transdc_His_kin-like_C"/>
</dbReference>
<evidence type="ECO:0000256" key="1">
    <source>
        <dbReference type="ARBA" id="ARBA00000085"/>
    </source>
</evidence>
<dbReference type="InterPro" id="IPR036097">
    <property type="entry name" value="HisK_dim/P_sf"/>
</dbReference>
<evidence type="ECO:0000256" key="4">
    <source>
        <dbReference type="ARBA" id="ARBA00022553"/>
    </source>
</evidence>
<evidence type="ECO:0000259" key="9">
    <source>
        <dbReference type="PROSITE" id="PS50109"/>
    </source>
</evidence>
<accession>A0ABU3F3S9</accession>
<keyword evidence="8" id="KW-1133">Transmembrane helix</keyword>
<dbReference type="SUPFAM" id="SSF55874">
    <property type="entry name" value="ATPase domain of HSP90 chaperone/DNA topoisomerase II/histidine kinase"/>
    <property type="match status" value="1"/>
</dbReference>
<keyword evidence="5" id="KW-0808">Transferase</keyword>
<dbReference type="InterPro" id="IPR005467">
    <property type="entry name" value="His_kinase_dom"/>
</dbReference>
<keyword evidence="8" id="KW-0472">Membrane</keyword>
<evidence type="ECO:0000313" key="11">
    <source>
        <dbReference type="Proteomes" id="UP001252875"/>
    </source>
</evidence>
<keyword evidence="11" id="KW-1185">Reference proteome</keyword>
<evidence type="ECO:0000256" key="5">
    <source>
        <dbReference type="ARBA" id="ARBA00022679"/>
    </source>
</evidence>
<sequence length="302" mass="34514">MKQLRNAILRSFILYFFGLSIIGGLIEELFASLETLVYEPEYQVLFRVIGLILQLVAVFCFSYAFYRSLDKKIEEQSQKIAKQQNTLFANIAHDLKTPLTSITGFSKALSEDIVEPEERAEASSIIYQKSLTANELLDLMFQYTKLNAAEYSLNRQECAVNFLLKEAVADNYDMLEQQRIELVLDLPEEPVMKSIDKIELRRVFNNLLINACKHNPPESQLAISIIGKNNQTKIIFADNGTPIPPKDREKLFQPFVSENETERNFQGSGLGLAIVKTIIDKHGFTIELLDDEKYTKKFVITL</sequence>
<dbReference type="PRINTS" id="PR00344">
    <property type="entry name" value="BCTRLSENSOR"/>
</dbReference>
<dbReference type="PANTHER" id="PTHR45453:SF1">
    <property type="entry name" value="PHOSPHATE REGULON SENSOR PROTEIN PHOR"/>
    <property type="match status" value="1"/>
</dbReference>
<dbReference type="Pfam" id="PF00512">
    <property type="entry name" value="HisKA"/>
    <property type="match status" value="1"/>
</dbReference>
<dbReference type="Gene3D" id="3.30.565.10">
    <property type="entry name" value="Histidine kinase-like ATPase, C-terminal domain"/>
    <property type="match status" value="1"/>
</dbReference>
<dbReference type="RefSeq" id="WP_221676316.1">
    <property type="nucleotide sequence ID" value="NZ_JARPYF010000013.1"/>
</dbReference>
<evidence type="ECO:0000256" key="6">
    <source>
        <dbReference type="ARBA" id="ARBA00022777"/>
    </source>
</evidence>
<dbReference type="PANTHER" id="PTHR45453">
    <property type="entry name" value="PHOSPHATE REGULON SENSOR PROTEIN PHOR"/>
    <property type="match status" value="1"/>
</dbReference>
<dbReference type="PROSITE" id="PS50109">
    <property type="entry name" value="HIS_KIN"/>
    <property type="match status" value="1"/>
</dbReference>
<keyword evidence="6 10" id="KW-0418">Kinase</keyword>
<feature type="domain" description="Histidine kinase" evidence="9">
    <location>
        <begin position="90"/>
        <end position="302"/>
    </location>
</feature>
<dbReference type="SMART" id="SM00388">
    <property type="entry name" value="HisKA"/>
    <property type="match status" value="1"/>
</dbReference>
<organism evidence="10 11">
    <name type="scientific">Enterococcus hulanensis</name>
    <dbReference type="NCBI Taxonomy" id="2559929"/>
    <lineage>
        <taxon>Bacteria</taxon>
        <taxon>Bacillati</taxon>
        <taxon>Bacillota</taxon>
        <taxon>Bacilli</taxon>
        <taxon>Lactobacillales</taxon>
        <taxon>Enterococcaceae</taxon>
        <taxon>Enterococcus</taxon>
    </lineage>
</organism>
<comment type="caution">
    <text evidence="10">The sequence shown here is derived from an EMBL/GenBank/DDBJ whole genome shotgun (WGS) entry which is preliminary data.</text>
</comment>
<proteinExistence type="predicted"/>
<evidence type="ECO:0000256" key="2">
    <source>
        <dbReference type="ARBA" id="ARBA00004370"/>
    </source>
</evidence>
<gene>
    <name evidence="10" type="ORF">P7D85_18575</name>
</gene>
<dbReference type="SUPFAM" id="SSF47384">
    <property type="entry name" value="Homodimeric domain of signal transducing histidine kinase"/>
    <property type="match status" value="1"/>
</dbReference>
<dbReference type="SMART" id="SM00387">
    <property type="entry name" value="HATPase_c"/>
    <property type="match status" value="1"/>
</dbReference>
<dbReference type="EC" id="2.7.13.3" evidence="3"/>